<keyword evidence="4 6" id="KW-0670">Pyruvate</keyword>
<keyword evidence="3 4" id="KW-0786">Thiamine pyrophosphate</keyword>
<dbReference type="InterPro" id="IPR029061">
    <property type="entry name" value="THDP-binding"/>
</dbReference>
<comment type="catalytic activity">
    <reaction evidence="4">
        <text>N(6)-[(R)-lipoyl]-L-lysyl-[protein] + pyruvate + H(+) = N(6)-[(R)-S(8)-acetyldihydrolipoyl]-L-lysyl-[protein] + CO2</text>
        <dbReference type="Rhea" id="RHEA:19189"/>
        <dbReference type="Rhea" id="RHEA-COMP:10474"/>
        <dbReference type="Rhea" id="RHEA-COMP:10478"/>
        <dbReference type="ChEBI" id="CHEBI:15361"/>
        <dbReference type="ChEBI" id="CHEBI:15378"/>
        <dbReference type="ChEBI" id="CHEBI:16526"/>
        <dbReference type="ChEBI" id="CHEBI:83099"/>
        <dbReference type="ChEBI" id="CHEBI:83111"/>
        <dbReference type="EC" id="1.2.4.1"/>
    </reaction>
</comment>
<organism evidence="6 7">
    <name type="scientific">Roseibium aggregatum</name>
    <dbReference type="NCBI Taxonomy" id="187304"/>
    <lineage>
        <taxon>Bacteria</taxon>
        <taxon>Pseudomonadati</taxon>
        <taxon>Pseudomonadota</taxon>
        <taxon>Alphaproteobacteria</taxon>
        <taxon>Hyphomicrobiales</taxon>
        <taxon>Stappiaceae</taxon>
        <taxon>Roseibium</taxon>
    </lineage>
</organism>
<accession>A0A926S7L0</accession>
<reference evidence="6" key="1">
    <citation type="submission" date="2020-05" db="EMBL/GenBank/DDBJ databases">
        <title>Identification of trans-AT polyketide cluster in two marine bacteria, producers of a novel glutaramide-containing polyketide sesbanimide D and analogs.</title>
        <authorList>
            <person name="Kacar D."/>
            <person name="Rodriguez P."/>
            <person name="Canedo L."/>
            <person name="Gonzalez E."/>
            <person name="Galan B."/>
            <person name="De La Calle F."/>
            <person name="Garcia J.L."/>
        </authorList>
    </citation>
    <scope>NUCLEOTIDE SEQUENCE</scope>
    <source>
        <strain evidence="6">PHM038</strain>
    </source>
</reference>
<evidence type="ECO:0000256" key="2">
    <source>
        <dbReference type="ARBA" id="ARBA00023002"/>
    </source>
</evidence>
<comment type="subunit">
    <text evidence="4">Heterodimer of an alpha and a beta chain.</text>
</comment>
<dbReference type="Proteomes" id="UP000598467">
    <property type="component" value="Unassembled WGS sequence"/>
</dbReference>
<dbReference type="CDD" id="cd02000">
    <property type="entry name" value="TPP_E1_PDC_ADC_BCADC"/>
    <property type="match status" value="1"/>
</dbReference>
<comment type="cofactor">
    <cofactor evidence="1 4">
        <name>thiamine diphosphate</name>
        <dbReference type="ChEBI" id="CHEBI:58937"/>
    </cofactor>
</comment>
<dbReference type="InterPro" id="IPR017596">
    <property type="entry name" value="PdhA/BkdA"/>
</dbReference>
<dbReference type="AlphaFoldDB" id="A0A926S7L0"/>
<evidence type="ECO:0000256" key="3">
    <source>
        <dbReference type="ARBA" id="ARBA00023052"/>
    </source>
</evidence>
<dbReference type="Gene3D" id="3.40.50.970">
    <property type="match status" value="1"/>
</dbReference>
<evidence type="ECO:0000313" key="7">
    <source>
        <dbReference type="Proteomes" id="UP000598467"/>
    </source>
</evidence>
<dbReference type="EMBL" id="JABFCZ010000025">
    <property type="protein sequence ID" value="MBD1548751.1"/>
    <property type="molecule type" value="Genomic_DNA"/>
</dbReference>
<evidence type="ECO:0000259" key="5">
    <source>
        <dbReference type="Pfam" id="PF00676"/>
    </source>
</evidence>
<dbReference type="InterPro" id="IPR050771">
    <property type="entry name" value="Alpha-ketoacid_DH_E1_comp"/>
</dbReference>
<dbReference type="PANTHER" id="PTHR43380">
    <property type="entry name" value="2-OXOISOVALERATE DEHYDROGENASE SUBUNIT ALPHA, MITOCHONDRIAL"/>
    <property type="match status" value="1"/>
</dbReference>
<feature type="domain" description="Dehydrogenase E1 component" evidence="5">
    <location>
        <begin position="45"/>
        <end position="320"/>
    </location>
</feature>
<dbReference type="GO" id="GO:0009083">
    <property type="term" value="P:branched-chain amino acid catabolic process"/>
    <property type="evidence" value="ECO:0007669"/>
    <property type="project" value="TreeGrafter"/>
</dbReference>
<proteinExistence type="predicted"/>
<dbReference type="GO" id="GO:0004739">
    <property type="term" value="F:pyruvate dehydrogenase (acetyl-transferring) activity"/>
    <property type="evidence" value="ECO:0007669"/>
    <property type="project" value="UniProtKB-UniRule"/>
</dbReference>
<name>A0A926S7L0_9HYPH</name>
<evidence type="ECO:0000256" key="1">
    <source>
        <dbReference type="ARBA" id="ARBA00001964"/>
    </source>
</evidence>
<dbReference type="InterPro" id="IPR001017">
    <property type="entry name" value="DH_E1"/>
</dbReference>
<comment type="caution">
    <text evidence="6">The sequence shown here is derived from an EMBL/GenBank/DDBJ whole genome shotgun (WGS) entry which is preliminary data.</text>
</comment>
<comment type="function">
    <text evidence="4">The pyruvate dehydrogenase complex catalyzes the overall conversion of pyruvate to acetyl-CoA and CO(2). It contains multiple copies of three enzymatic components: pyruvate dehydrogenase (E1), dihydrolipoamide acetyltransferase (E2) and lipoamide dehydrogenase (E3).</text>
</comment>
<dbReference type="PANTHER" id="PTHR43380:SF1">
    <property type="entry name" value="2-OXOISOVALERATE DEHYDROGENASE SUBUNIT ALPHA, MITOCHONDRIAL"/>
    <property type="match status" value="1"/>
</dbReference>
<dbReference type="SUPFAM" id="SSF52518">
    <property type="entry name" value="Thiamin diphosphate-binding fold (THDP-binding)"/>
    <property type="match status" value="1"/>
</dbReference>
<dbReference type="NCBIfam" id="TIGR03181">
    <property type="entry name" value="PDH_E1_alph_x"/>
    <property type="match status" value="1"/>
</dbReference>
<evidence type="ECO:0000256" key="4">
    <source>
        <dbReference type="RuleBase" id="RU366007"/>
    </source>
</evidence>
<evidence type="ECO:0000313" key="6">
    <source>
        <dbReference type="EMBL" id="MBD1548751.1"/>
    </source>
</evidence>
<dbReference type="Pfam" id="PF00676">
    <property type="entry name" value="E1_dh"/>
    <property type="match status" value="1"/>
</dbReference>
<keyword evidence="2 4" id="KW-0560">Oxidoreductase</keyword>
<protein>
    <recommendedName>
        <fullName evidence="4">Pyruvate dehydrogenase E1 component subunit alpha</fullName>
        <ecNumber evidence="4">1.2.4.1</ecNumber>
    </recommendedName>
</protein>
<dbReference type="EC" id="1.2.4.1" evidence="4"/>
<sequence>MQAAVDAAEFRIPFKRYLSADGTLADAAPGFASDRSELVRLYEGMLRTRAFDTEAIALQRTGRLGTYASSLGQEAVAIGVAAAMRPEDVLVPSFREHGAQIWRGVRMEELFLYWGGDERGSDFSGPREDFPVCVPVGTQYCHGVGVGLAFSLRHEDRCSVVVGGDGSTSRGDFHEAMNMAGVWKVPAVFVVNNNQWAISVPRAAQTAAQTLAQKAIGAGIPGEQVDGCDVIAVRDAVERALDRGRRGEGATLIECLTYRLSDHTTSDDATRYREDAEVSSHWPEEPTVRLRTLLTEAHGWSRDEEEALRKEINGAVKAASDAYLQIDPQPATAIVDYTYAELPTDLKAVRDQLAER</sequence>
<gene>
    <name evidence="6" type="primary">pdhA</name>
    <name evidence="6" type="ORF">HK439_21005</name>
</gene>